<organism evidence="1 2">
    <name type="scientific">Hibiscus sabdariffa</name>
    <name type="common">roselle</name>
    <dbReference type="NCBI Taxonomy" id="183260"/>
    <lineage>
        <taxon>Eukaryota</taxon>
        <taxon>Viridiplantae</taxon>
        <taxon>Streptophyta</taxon>
        <taxon>Embryophyta</taxon>
        <taxon>Tracheophyta</taxon>
        <taxon>Spermatophyta</taxon>
        <taxon>Magnoliopsida</taxon>
        <taxon>eudicotyledons</taxon>
        <taxon>Gunneridae</taxon>
        <taxon>Pentapetalae</taxon>
        <taxon>rosids</taxon>
        <taxon>malvids</taxon>
        <taxon>Malvales</taxon>
        <taxon>Malvaceae</taxon>
        <taxon>Malvoideae</taxon>
        <taxon>Hibiscus</taxon>
    </lineage>
</organism>
<evidence type="ECO:0000313" key="1">
    <source>
        <dbReference type="EMBL" id="KAK9002923.1"/>
    </source>
</evidence>
<proteinExistence type="predicted"/>
<dbReference type="EMBL" id="JBBPBN010000034">
    <property type="protein sequence ID" value="KAK9002923.1"/>
    <property type="molecule type" value="Genomic_DNA"/>
</dbReference>
<comment type="caution">
    <text evidence="1">The sequence shown here is derived from an EMBL/GenBank/DDBJ whole genome shotgun (WGS) entry which is preliminary data.</text>
</comment>
<keyword evidence="2" id="KW-1185">Reference proteome</keyword>
<reference evidence="1 2" key="1">
    <citation type="journal article" date="2024" name="G3 (Bethesda)">
        <title>Genome assembly of Hibiscus sabdariffa L. provides insights into metabolisms of medicinal natural products.</title>
        <authorList>
            <person name="Kim T."/>
        </authorList>
    </citation>
    <scope>NUCLEOTIDE SEQUENCE [LARGE SCALE GENOMIC DNA]</scope>
    <source>
        <strain evidence="1">TK-2024</strain>
        <tissue evidence="1">Old leaves</tissue>
    </source>
</reference>
<name>A0ABR2QQI3_9ROSI</name>
<gene>
    <name evidence="1" type="ORF">V6N11_060497</name>
</gene>
<sequence length="103" mass="11686">MHCCYSILAISKDPSICFLIFKNYFYLLKSAPQPSNFGVFRNISTYAFLDLHLEGVPACDETGLQESQHIRIDLRRTTMTAGNCLHRPPAVAPRLGFKLFYPS</sequence>
<dbReference type="Proteomes" id="UP001396334">
    <property type="component" value="Unassembled WGS sequence"/>
</dbReference>
<accession>A0ABR2QQI3</accession>
<protein>
    <submittedName>
        <fullName evidence="1">Uncharacterized protein</fullName>
    </submittedName>
</protein>
<evidence type="ECO:0000313" key="2">
    <source>
        <dbReference type="Proteomes" id="UP001396334"/>
    </source>
</evidence>